<evidence type="ECO:0000259" key="4">
    <source>
        <dbReference type="SMART" id="SM00646"/>
    </source>
</evidence>
<evidence type="ECO:0000313" key="5">
    <source>
        <dbReference type="EMBL" id="CAG5082700.1"/>
    </source>
</evidence>
<dbReference type="InterPro" id="IPR007730">
    <property type="entry name" value="SPOR-like_dom"/>
</dbReference>
<dbReference type="InterPro" id="IPR036680">
    <property type="entry name" value="SPOR-like_sf"/>
</dbReference>
<dbReference type="Gene3D" id="3.40.630.40">
    <property type="entry name" value="Zn-dependent exopeptidases"/>
    <property type="match status" value="1"/>
</dbReference>
<protein>
    <recommendedName>
        <fullName evidence="2">N-acetylmuramoyl-L-alanine amidase</fullName>
        <ecNumber evidence="2">3.5.1.28</ecNumber>
    </recommendedName>
</protein>
<evidence type="ECO:0000256" key="2">
    <source>
        <dbReference type="ARBA" id="ARBA00011901"/>
    </source>
</evidence>
<dbReference type="PANTHER" id="PTHR30404:SF0">
    <property type="entry name" value="N-ACETYLMURAMOYL-L-ALANINE AMIDASE AMIC"/>
    <property type="match status" value="1"/>
</dbReference>
<dbReference type="Pfam" id="PF05036">
    <property type="entry name" value="SPOR"/>
    <property type="match status" value="1"/>
</dbReference>
<feature type="domain" description="MurNAc-LAA" evidence="4">
    <location>
        <begin position="103"/>
        <end position="261"/>
    </location>
</feature>
<dbReference type="EC" id="3.5.1.28" evidence="2"/>
<reference evidence="5" key="1">
    <citation type="submission" date="2021-04" db="EMBL/GenBank/DDBJ databases">
        <authorList>
            <person name="Rodrigo-Torres L."/>
            <person name="Arahal R. D."/>
            <person name="Lucena T."/>
        </authorList>
    </citation>
    <scope>NUCLEOTIDE SEQUENCE</scope>
    <source>
        <strain evidence="5">AS29M-1</strain>
    </source>
</reference>
<dbReference type="GO" id="GO:0008745">
    <property type="term" value="F:N-acetylmuramoyl-L-alanine amidase activity"/>
    <property type="evidence" value="ECO:0007669"/>
    <property type="project" value="UniProtKB-EC"/>
</dbReference>
<accession>A0A916JMV9</accession>
<dbReference type="RefSeq" id="WP_258542193.1">
    <property type="nucleotide sequence ID" value="NZ_OU015584.1"/>
</dbReference>
<dbReference type="GO" id="GO:0030288">
    <property type="term" value="C:outer membrane-bounded periplasmic space"/>
    <property type="evidence" value="ECO:0007669"/>
    <property type="project" value="TreeGrafter"/>
</dbReference>
<dbReference type="Proteomes" id="UP000683507">
    <property type="component" value="Chromosome"/>
</dbReference>
<gene>
    <name evidence="5" type="ORF">CRYO30217_01986</name>
</gene>
<name>A0A916JMV9_9FLAO</name>
<dbReference type="PANTHER" id="PTHR30404">
    <property type="entry name" value="N-ACETYLMURAMOYL-L-ALANINE AMIDASE"/>
    <property type="match status" value="1"/>
</dbReference>
<dbReference type="GO" id="GO:0042834">
    <property type="term" value="F:peptidoglycan binding"/>
    <property type="evidence" value="ECO:0007669"/>
    <property type="project" value="InterPro"/>
</dbReference>
<dbReference type="InterPro" id="IPR050695">
    <property type="entry name" value="N-acetylmuramoyl_amidase_3"/>
</dbReference>
<dbReference type="FunFam" id="3.40.630.40:FF:000005">
    <property type="entry name" value="N-acetylmuramoyl-L-alanine amidase (AmiA)"/>
    <property type="match status" value="1"/>
</dbReference>
<dbReference type="SUPFAM" id="SSF110997">
    <property type="entry name" value="Sporulation related repeat"/>
    <property type="match status" value="1"/>
</dbReference>
<sequence length="385" mass="42338">MSKAKVKYYPEKRIFKRLVVCLMVGFVVGASFAQTGLGVKTVVIDPGHGGKDPGAVGGSDVYEKTVVLKVGLLLGKKIKEAYPEVKVIYTRDKDEFIGLADRASIANKAGADLFISLHCNAAGNKSAKGLESWVLGLHKSAASLEVAKKENNAILMEDGHESTYEDFDPNDPDAYIALAMRQNAFLDQSLVFADYVQKNCVGDLKRHNRGVKQAGFVVLYRATMPSVLVELGFLSHKDEEKFLASSEGQESLASELFDAFVAYKEHKEKVDGLSDDPNEVITVPEKEDEEVVPVTIEETGVIFKVQIATSSLNLPTKPENFKGMTDVEMVAAGKWYKYFVGNYKSIDEAKARQKEVQEIGYDTAFIVAYENGKKINVSEAVKKLN</sequence>
<keyword evidence="3" id="KW-0378">Hydrolase</keyword>
<proteinExistence type="predicted"/>
<evidence type="ECO:0000256" key="1">
    <source>
        <dbReference type="ARBA" id="ARBA00001561"/>
    </source>
</evidence>
<evidence type="ECO:0000313" key="6">
    <source>
        <dbReference type="Proteomes" id="UP000683507"/>
    </source>
</evidence>
<comment type="catalytic activity">
    <reaction evidence="1">
        <text>Hydrolyzes the link between N-acetylmuramoyl residues and L-amino acid residues in certain cell-wall glycopeptides.</text>
        <dbReference type="EC" id="3.5.1.28"/>
    </reaction>
</comment>
<dbReference type="AlphaFoldDB" id="A0A916JMV9"/>
<dbReference type="InterPro" id="IPR002508">
    <property type="entry name" value="MurNAc-LAA_cat"/>
</dbReference>
<dbReference type="SUPFAM" id="SSF53187">
    <property type="entry name" value="Zn-dependent exopeptidases"/>
    <property type="match status" value="1"/>
</dbReference>
<dbReference type="KEGG" id="ptan:CRYO30217_01986"/>
<keyword evidence="6" id="KW-1185">Reference proteome</keyword>
<dbReference type="CDD" id="cd02696">
    <property type="entry name" value="MurNAc-LAA"/>
    <property type="match status" value="1"/>
</dbReference>
<dbReference type="Pfam" id="PF01520">
    <property type="entry name" value="Amidase_3"/>
    <property type="match status" value="1"/>
</dbReference>
<organism evidence="5 6">
    <name type="scientific">Parvicella tangerina</name>
    <dbReference type="NCBI Taxonomy" id="2829795"/>
    <lineage>
        <taxon>Bacteria</taxon>
        <taxon>Pseudomonadati</taxon>
        <taxon>Bacteroidota</taxon>
        <taxon>Flavobacteriia</taxon>
        <taxon>Flavobacteriales</taxon>
        <taxon>Parvicellaceae</taxon>
        <taxon>Parvicella</taxon>
    </lineage>
</organism>
<dbReference type="EMBL" id="OU015584">
    <property type="protein sequence ID" value="CAG5082700.1"/>
    <property type="molecule type" value="Genomic_DNA"/>
</dbReference>
<dbReference type="GO" id="GO:0009253">
    <property type="term" value="P:peptidoglycan catabolic process"/>
    <property type="evidence" value="ECO:0007669"/>
    <property type="project" value="InterPro"/>
</dbReference>
<evidence type="ECO:0000256" key="3">
    <source>
        <dbReference type="ARBA" id="ARBA00022801"/>
    </source>
</evidence>
<dbReference type="SMART" id="SM00646">
    <property type="entry name" value="Ami_3"/>
    <property type="match status" value="1"/>
</dbReference>